<keyword evidence="3" id="KW-1185">Reference proteome</keyword>
<protein>
    <submittedName>
        <fullName evidence="2">Membrane protein affecting hemolysin expression</fullName>
    </submittedName>
</protein>
<evidence type="ECO:0000313" key="2">
    <source>
        <dbReference type="EMBL" id="MDP9827325.1"/>
    </source>
</evidence>
<sequence>MLSLSWREVLVLILVVGVLASVTYLRGRYGRRR</sequence>
<comment type="caution">
    <text evidence="2">The sequence shown here is derived from an EMBL/GenBank/DDBJ whole genome shotgun (WGS) entry which is preliminary data.</text>
</comment>
<keyword evidence="1" id="KW-0472">Membrane</keyword>
<accession>A0ABT9P558</accession>
<name>A0ABT9P558_9ACTN</name>
<proteinExistence type="predicted"/>
<keyword evidence="1" id="KW-1133">Transmembrane helix</keyword>
<dbReference type="Proteomes" id="UP001235712">
    <property type="component" value="Unassembled WGS sequence"/>
</dbReference>
<reference evidence="2 3" key="1">
    <citation type="submission" date="2023-07" db="EMBL/GenBank/DDBJ databases">
        <title>Sequencing the genomes of 1000 actinobacteria strains.</title>
        <authorList>
            <person name="Klenk H.-P."/>
        </authorList>
    </citation>
    <scope>NUCLEOTIDE SEQUENCE [LARGE SCALE GENOMIC DNA]</scope>
    <source>
        <strain evidence="2 3">DSM 44388</strain>
    </source>
</reference>
<evidence type="ECO:0000313" key="3">
    <source>
        <dbReference type="Proteomes" id="UP001235712"/>
    </source>
</evidence>
<feature type="transmembrane region" description="Helical" evidence="1">
    <location>
        <begin position="6"/>
        <end position="25"/>
    </location>
</feature>
<organism evidence="2 3">
    <name type="scientific">Kineosporia succinea</name>
    <dbReference type="NCBI Taxonomy" id="84632"/>
    <lineage>
        <taxon>Bacteria</taxon>
        <taxon>Bacillati</taxon>
        <taxon>Actinomycetota</taxon>
        <taxon>Actinomycetes</taxon>
        <taxon>Kineosporiales</taxon>
        <taxon>Kineosporiaceae</taxon>
        <taxon>Kineosporia</taxon>
    </lineage>
</organism>
<evidence type="ECO:0000256" key="1">
    <source>
        <dbReference type="SAM" id="Phobius"/>
    </source>
</evidence>
<keyword evidence="1" id="KW-0812">Transmembrane</keyword>
<dbReference type="EMBL" id="JAUSQZ010000001">
    <property type="protein sequence ID" value="MDP9827325.1"/>
    <property type="molecule type" value="Genomic_DNA"/>
</dbReference>
<gene>
    <name evidence="2" type="ORF">J2S57_003074</name>
</gene>